<evidence type="ECO:0000256" key="2">
    <source>
        <dbReference type="ARBA" id="ARBA00022670"/>
    </source>
</evidence>
<feature type="domain" description="Peptidase A1" evidence="9">
    <location>
        <begin position="98"/>
        <end position="430"/>
    </location>
</feature>
<feature type="signal peptide" evidence="8">
    <location>
        <begin position="1"/>
        <end position="20"/>
    </location>
</feature>
<dbReference type="OrthoDB" id="771136at2759"/>
<dbReference type="InterPro" id="IPR001461">
    <property type="entry name" value="Aspartic_peptidase_A1"/>
</dbReference>
<evidence type="ECO:0000256" key="1">
    <source>
        <dbReference type="ARBA" id="ARBA00007447"/>
    </source>
</evidence>
<name>A0A167CK40_9ASCO</name>
<evidence type="ECO:0000256" key="5">
    <source>
        <dbReference type="ARBA" id="ARBA00022801"/>
    </source>
</evidence>
<evidence type="ECO:0000256" key="4">
    <source>
        <dbReference type="ARBA" id="ARBA00022750"/>
    </source>
</evidence>
<sequence length="452" mass="48233">MIGNNALLFVSALACTGAFALSDNTTSQVPKKTGSGYVLTDIVGKRADAHPNPRIYQYPQFLPDVVDTLLGDNILGNILLKERSDPAPVPVSNKFSYYEIDIEVGTPGQQLSLILDTGSSDLWGVSTSDIRCSNNGQGSLDCSQNTFNQEKSSTWQVNSSAPNFGIQYVDGSGAKGVWGNDVVSFGDVSLDSCSFGLATDSNSSTGIMGIAFPGQESTPYPYPNVPQLLKDQGYIETVAYSLWLNDVQASTGNILFGAVDHGKYDGPLYTIPIINTGSGSEPWDMAVTFSNITVCLGGVFSTIEFTEGTVILDSGTTFSYLPSNMVQPILKGLNAQYNSDISGYTVPCDVDDGGFIEFNLDGAIVVVLIQEFLLHLKTASGDIAYQNGKPLCQVGLVEQDDANSIHILGDTFLRSAYVVYDLQNYEISMANSALNSSFSDIEVIGSGGVRAL</sequence>
<dbReference type="PROSITE" id="PS51767">
    <property type="entry name" value="PEPTIDASE_A1"/>
    <property type="match status" value="1"/>
</dbReference>
<dbReference type="Proteomes" id="UP000189580">
    <property type="component" value="Chromosome a"/>
</dbReference>
<dbReference type="GO" id="GO:0006508">
    <property type="term" value="P:proteolysis"/>
    <property type="evidence" value="ECO:0007669"/>
    <property type="project" value="UniProtKB-KW"/>
</dbReference>
<keyword evidence="5 7" id="KW-0378">Hydrolase</keyword>
<proteinExistence type="inferred from homology"/>
<dbReference type="GO" id="GO:0004190">
    <property type="term" value="F:aspartic-type endopeptidase activity"/>
    <property type="evidence" value="ECO:0007669"/>
    <property type="project" value="UniProtKB-KW"/>
</dbReference>
<gene>
    <name evidence="10" type="primary">YPS3</name>
    <name evidence="10" type="ORF">AWJ20_20</name>
</gene>
<keyword evidence="4 7" id="KW-0064">Aspartyl protease</keyword>
<keyword evidence="2 7" id="KW-0645">Protease</keyword>
<dbReference type="InterPro" id="IPR021109">
    <property type="entry name" value="Peptidase_aspartic_dom_sf"/>
</dbReference>
<dbReference type="InterPro" id="IPR033121">
    <property type="entry name" value="PEPTIDASE_A1"/>
</dbReference>
<accession>A0A167CK40</accession>
<comment type="similarity">
    <text evidence="1 7">Belongs to the peptidase A1 family.</text>
</comment>
<dbReference type="PRINTS" id="PR00792">
    <property type="entry name" value="PEPSIN"/>
</dbReference>
<dbReference type="Gene3D" id="2.40.70.10">
    <property type="entry name" value="Acid Proteases"/>
    <property type="match status" value="2"/>
</dbReference>
<evidence type="ECO:0000256" key="7">
    <source>
        <dbReference type="RuleBase" id="RU000454"/>
    </source>
</evidence>
<dbReference type="CDD" id="cd05474">
    <property type="entry name" value="SAP_like"/>
    <property type="match status" value="1"/>
</dbReference>
<dbReference type="AlphaFoldDB" id="A0A167CK40"/>
<evidence type="ECO:0000313" key="10">
    <source>
        <dbReference type="EMBL" id="ANB11799.1"/>
    </source>
</evidence>
<dbReference type="KEGG" id="slb:AWJ20_20"/>
<dbReference type="RefSeq" id="XP_018734276.1">
    <property type="nucleotide sequence ID" value="XM_018878923.1"/>
</dbReference>
<dbReference type="SUPFAM" id="SSF50630">
    <property type="entry name" value="Acid proteases"/>
    <property type="match status" value="1"/>
</dbReference>
<evidence type="ECO:0000259" key="9">
    <source>
        <dbReference type="PROSITE" id="PS51767"/>
    </source>
</evidence>
<dbReference type="FunFam" id="2.40.70.10:FF:000011">
    <property type="entry name" value="Aspartic protease"/>
    <property type="match status" value="1"/>
</dbReference>
<dbReference type="EMBL" id="CP014501">
    <property type="protein sequence ID" value="ANB11799.1"/>
    <property type="molecule type" value="Genomic_DNA"/>
</dbReference>
<feature type="chain" id="PRO_5007884728" evidence="8">
    <location>
        <begin position="21"/>
        <end position="452"/>
    </location>
</feature>
<evidence type="ECO:0000256" key="3">
    <source>
        <dbReference type="ARBA" id="ARBA00022729"/>
    </source>
</evidence>
<feature type="active site" evidence="6">
    <location>
        <position position="313"/>
    </location>
</feature>
<keyword evidence="3 8" id="KW-0732">Signal</keyword>
<dbReference type="InterPro" id="IPR033876">
    <property type="entry name" value="SAP-like"/>
</dbReference>
<reference evidence="10 11" key="1">
    <citation type="submission" date="2016-02" db="EMBL/GenBank/DDBJ databases">
        <title>Complete genome sequence and transcriptome regulation of the pentose utilising yeast Sugiyamaella lignohabitans.</title>
        <authorList>
            <person name="Bellasio M."/>
            <person name="Peymann A."/>
            <person name="Valli M."/>
            <person name="Sipitzky M."/>
            <person name="Graf A."/>
            <person name="Sauer M."/>
            <person name="Marx H."/>
            <person name="Mattanovich D."/>
        </authorList>
    </citation>
    <scope>NUCLEOTIDE SEQUENCE [LARGE SCALE GENOMIC DNA]</scope>
    <source>
        <strain evidence="10 11">CBS 10342</strain>
    </source>
</reference>
<dbReference type="Pfam" id="PF00026">
    <property type="entry name" value="Asp"/>
    <property type="match status" value="1"/>
</dbReference>
<keyword evidence="11" id="KW-1185">Reference proteome</keyword>
<feature type="active site" evidence="6">
    <location>
        <position position="116"/>
    </location>
</feature>
<dbReference type="GeneID" id="30033863"/>
<evidence type="ECO:0000256" key="6">
    <source>
        <dbReference type="PIRSR" id="PIRSR601461-1"/>
    </source>
</evidence>
<dbReference type="PANTHER" id="PTHR47966:SF65">
    <property type="entry name" value="ASPARTIC-TYPE ENDOPEPTIDASE"/>
    <property type="match status" value="1"/>
</dbReference>
<protein>
    <submittedName>
        <fullName evidence="10">Yps3p</fullName>
    </submittedName>
</protein>
<evidence type="ECO:0000313" key="11">
    <source>
        <dbReference type="Proteomes" id="UP000189580"/>
    </source>
</evidence>
<dbReference type="InterPro" id="IPR001969">
    <property type="entry name" value="Aspartic_peptidase_AS"/>
</dbReference>
<evidence type="ECO:0000256" key="8">
    <source>
        <dbReference type="SAM" id="SignalP"/>
    </source>
</evidence>
<organism evidence="10 11">
    <name type="scientific">Sugiyamaella lignohabitans</name>
    <dbReference type="NCBI Taxonomy" id="796027"/>
    <lineage>
        <taxon>Eukaryota</taxon>
        <taxon>Fungi</taxon>
        <taxon>Dikarya</taxon>
        <taxon>Ascomycota</taxon>
        <taxon>Saccharomycotina</taxon>
        <taxon>Dipodascomycetes</taxon>
        <taxon>Dipodascales</taxon>
        <taxon>Trichomonascaceae</taxon>
        <taxon>Sugiyamaella</taxon>
    </lineage>
</organism>
<dbReference type="PROSITE" id="PS00141">
    <property type="entry name" value="ASP_PROTEASE"/>
    <property type="match status" value="2"/>
</dbReference>
<dbReference type="PANTHER" id="PTHR47966">
    <property type="entry name" value="BETA-SITE APP-CLEAVING ENZYME, ISOFORM A-RELATED"/>
    <property type="match status" value="1"/>
</dbReference>